<gene>
    <name evidence="2" type="ORF">HNR37_002090</name>
</gene>
<dbReference type="InterPro" id="IPR011138">
    <property type="entry name" value="Cytochrome_b-558"/>
</dbReference>
<evidence type="ECO:0000313" key="3">
    <source>
        <dbReference type="Proteomes" id="UP000528322"/>
    </source>
</evidence>
<feature type="transmembrane region" description="Helical" evidence="1">
    <location>
        <begin position="153"/>
        <end position="178"/>
    </location>
</feature>
<keyword evidence="1" id="KW-1133">Transmembrane helix</keyword>
<feature type="transmembrane region" description="Helical" evidence="1">
    <location>
        <begin position="99"/>
        <end position="120"/>
    </location>
</feature>
<dbReference type="InterPro" id="IPR034804">
    <property type="entry name" value="SQR/QFR_C/D"/>
</dbReference>
<dbReference type="GO" id="GO:0016020">
    <property type="term" value="C:membrane"/>
    <property type="evidence" value="ECO:0007669"/>
    <property type="project" value="InterPro"/>
</dbReference>
<dbReference type="SUPFAM" id="SSF81343">
    <property type="entry name" value="Fumarate reductase respiratory complex transmembrane subunits"/>
    <property type="match status" value="1"/>
</dbReference>
<comment type="caution">
    <text evidence="2">The sequence shown here is derived from an EMBL/GenBank/DDBJ whole genome shotgun (WGS) entry which is preliminary data.</text>
</comment>
<accession>A0A7W7Y676</accession>
<protein>
    <submittedName>
        <fullName evidence="2">Succinate dehydrogenase / fumarate reductase cytochrome b subunit</fullName>
    </submittedName>
</protein>
<reference evidence="2 3" key="1">
    <citation type="submission" date="2020-08" db="EMBL/GenBank/DDBJ databases">
        <title>Genomic Encyclopedia of Type Strains, Phase IV (KMG-IV): sequencing the most valuable type-strain genomes for metagenomic binning, comparative biology and taxonomic classification.</title>
        <authorList>
            <person name="Goeker M."/>
        </authorList>
    </citation>
    <scope>NUCLEOTIDE SEQUENCE [LARGE SCALE GENOMIC DNA]</scope>
    <source>
        <strain evidence="2 3">DSM 22071</strain>
    </source>
</reference>
<dbReference type="RefSeq" id="WP_183733828.1">
    <property type="nucleotide sequence ID" value="NZ_JACHID010000015.1"/>
</dbReference>
<dbReference type="AlphaFoldDB" id="A0A7W7Y676"/>
<feature type="transmembrane region" description="Helical" evidence="1">
    <location>
        <begin position="12"/>
        <end position="37"/>
    </location>
</feature>
<keyword evidence="1" id="KW-0472">Membrane</keyword>
<organism evidence="2 3">
    <name type="scientific">Desulfurispira natronophila</name>
    <dbReference type="NCBI Taxonomy" id="682562"/>
    <lineage>
        <taxon>Bacteria</taxon>
        <taxon>Pseudomonadati</taxon>
        <taxon>Chrysiogenota</taxon>
        <taxon>Chrysiogenia</taxon>
        <taxon>Chrysiogenales</taxon>
        <taxon>Chrysiogenaceae</taxon>
        <taxon>Desulfurispira</taxon>
    </lineage>
</organism>
<dbReference type="Proteomes" id="UP000528322">
    <property type="component" value="Unassembled WGS sequence"/>
</dbReference>
<proteinExistence type="predicted"/>
<dbReference type="Gene3D" id="1.20.1300.10">
    <property type="entry name" value="Fumarate reductase/succinate dehydrogenase, transmembrane subunit"/>
    <property type="match status" value="1"/>
</dbReference>
<feature type="transmembrane region" description="Helical" evidence="1">
    <location>
        <begin position="199"/>
        <end position="219"/>
    </location>
</feature>
<dbReference type="NCBIfam" id="TIGR02046">
    <property type="entry name" value="sdhC_b558_fam"/>
    <property type="match status" value="1"/>
</dbReference>
<evidence type="ECO:0000256" key="1">
    <source>
        <dbReference type="SAM" id="Phobius"/>
    </source>
</evidence>
<keyword evidence="3" id="KW-1185">Reference proteome</keyword>
<sequence>MQFTQSTVGRKMIMAVTGLCLVLFLIIHSVGNLGVFSGPDGINAYADFLHNLGAGVWIFRIALAAIFVIHIAYGIQLTMENMAARPDGYTYKQDSRATFASKTMIYTGFIIFAFLVYHLLHFTIRVTNPEIYGLDAAGRFDVFTMMVEGFSSVVVSLVYLIAMIALILHLSHGVASIFQTVGLNNVKSLPIIEKVGKAVAILLFLAFICIPVAILIGIVSL</sequence>
<dbReference type="CDD" id="cd03498">
    <property type="entry name" value="SQR_TypeB_2_TM"/>
    <property type="match status" value="1"/>
</dbReference>
<evidence type="ECO:0000313" key="2">
    <source>
        <dbReference type="EMBL" id="MBB5022747.1"/>
    </source>
</evidence>
<keyword evidence="1" id="KW-0812">Transmembrane</keyword>
<feature type="transmembrane region" description="Helical" evidence="1">
    <location>
        <begin position="57"/>
        <end position="78"/>
    </location>
</feature>
<name>A0A7W7Y676_9BACT</name>
<dbReference type="EMBL" id="JACHID010000015">
    <property type="protein sequence ID" value="MBB5022747.1"/>
    <property type="molecule type" value="Genomic_DNA"/>
</dbReference>